<protein>
    <submittedName>
        <fullName evidence="2">Uncharacterized protein</fullName>
    </submittedName>
</protein>
<organism evidence="2">
    <name type="scientific">Cacopsylla melanoneura</name>
    <dbReference type="NCBI Taxonomy" id="428564"/>
    <lineage>
        <taxon>Eukaryota</taxon>
        <taxon>Metazoa</taxon>
        <taxon>Ecdysozoa</taxon>
        <taxon>Arthropoda</taxon>
        <taxon>Hexapoda</taxon>
        <taxon>Insecta</taxon>
        <taxon>Pterygota</taxon>
        <taxon>Neoptera</taxon>
        <taxon>Paraneoptera</taxon>
        <taxon>Hemiptera</taxon>
        <taxon>Sternorrhyncha</taxon>
        <taxon>Psylloidea</taxon>
        <taxon>Psyllidae</taxon>
        <taxon>Psyllinae</taxon>
        <taxon>Cacopsylla</taxon>
    </lineage>
</organism>
<dbReference type="EMBL" id="HBUF01292635">
    <property type="protein sequence ID" value="CAG6689518.1"/>
    <property type="molecule type" value="Transcribed_RNA"/>
</dbReference>
<evidence type="ECO:0000313" key="2">
    <source>
        <dbReference type="EMBL" id="CAG6689518.1"/>
    </source>
</evidence>
<keyword evidence="1" id="KW-0472">Membrane</keyword>
<keyword evidence="1" id="KW-1133">Transmembrane helix</keyword>
<proteinExistence type="predicted"/>
<feature type="transmembrane region" description="Helical" evidence="1">
    <location>
        <begin position="67"/>
        <end position="86"/>
    </location>
</feature>
<accession>A0A8D8XA19</accession>
<sequence length="100" mass="11446">MVGGTWANLSTAGKKKKLVVHRYFPIVCCCPPVSLFVINLIYLLCTSFIICLQFYPSLPYTRGLSSLLLVQFFSSLEFSLTNKGTLTNMTRRDKEKLRRF</sequence>
<feature type="transmembrane region" description="Helical" evidence="1">
    <location>
        <begin position="23"/>
        <end position="55"/>
    </location>
</feature>
<reference evidence="2" key="1">
    <citation type="submission" date="2021-05" db="EMBL/GenBank/DDBJ databases">
        <authorList>
            <person name="Alioto T."/>
            <person name="Alioto T."/>
            <person name="Gomez Garrido J."/>
        </authorList>
    </citation>
    <scope>NUCLEOTIDE SEQUENCE</scope>
</reference>
<name>A0A8D8XA19_9HEMI</name>
<keyword evidence="1" id="KW-0812">Transmembrane</keyword>
<evidence type="ECO:0000256" key="1">
    <source>
        <dbReference type="SAM" id="Phobius"/>
    </source>
</evidence>
<dbReference type="AlphaFoldDB" id="A0A8D8XA19"/>